<dbReference type="InterPro" id="IPR003594">
    <property type="entry name" value="HATPase_dom"/>
</dbReference>
<feature type="modified residue" description="4-aspartylphosphate" evidence="6">
    <location>
        <position position="648"/>
    </location>
</feature>
<dbReference type="InterPro" id="IPR003018">
    <property type="entry name" value="GAF"/>
</dbReference>
<accession>A0ABY9XA28</accession>
<evidence type="ECO:0000256" key="2">
    <source>
        <dbReference type="ARBA" id="ARBA00012438"/>
    </source>
</evidence>
<dbReference type="InterPro" id="IPR011006">
    <property type="entry name" value="CheY-like_superfamily"/>
</dbReference>
<dbReference type="SUPFAM" id="SSF55874">
    <property type="entry name" value="ATPase domain of HSP90 chaperone/DNA topoisomerase II/histidine kinase"/>
    <property type="match status" value="2"/>
</dbReference>
<dbReference type="SMART" id="SM00388">
    <property type="entry name" value="HisKA"/>
    <property type="match status" value="2"/>
</dbReference>
<dbReference type="CDD" id="cd00082">
    <property type="entry name" value="HisKA"/>
    <property type="match status" value="2"/>
</dbReference>
<evidence type="ECO:0000259" key="7">
    <source>
        <dbReference type="PROSITE" id="PS50109"/>
    </source>
</evidence>
<dbReference type="CDD" id="cd17574">
    <property type="entry name" value="REC_OmpR"/>
    <property type="match status" value="1"/>
</dbReference>
<dbReference type="PROSITE" id="PS50110">
    <property type="entry name" value="RESPONSE_REGULATORY"/>
    <property type="match status" value="1"/>
</dbReference>
<dbReference type="EMBL" id="CP043494">
    <property type="protein sequence ID" value="WNG52254.1"/>
    <property type="molecule type" value="Genomic_DNA"/>
</dbReference>
<dbReference type="PANTHER" id="PTHR43547">
    <property type="entry name" value="TWO-COMPONENT HISTIDINE KINASE"/>
    <property type="match status" value="1"/>
</dbReference>
<evidence type="ECO:0000256" key="4">
    <source>
        <dbReference type="ARBA" id="ARBA00022679"/>
    </source>
</evidence>
<evidence type="ECO:0000259" key="8">
    <source>
        <dbReference type="PROSITE" id="PS50110"/>
    </source>
</evidence>
<dbReference type="InterPro" id="IPR013656">
    <property type="entry name" value="PAS_4"/>
</dbReference>
<dbReference type="Gene3D" id="3.30.450.20">
    <property type="entry name" value="PAS domain"/>
    <property type="match status" value="1"/>
</dbReference>
<dbReference type="InterPro" id="IPR005467">
    <property type="entry name" value="His_kinase_dom"/>
</dbReference>
<dbReference type="SUPFAM" id="SSF47384">
    <property type="entry name" value="Homodimeric domain of signal transducing histidine kinase"/>
    <property type="match status" value="2"/>
</dbReference>
<dbReference type="Proteomes" id="UP001611383">
    <property type="component" value="Chromosome"/>
</dbReference>
<dbReference type="CDD" id="cd00075">
    <property type="entry name" value="HATPase"/>
    <property type="match status" value="1"/>
</dbReference>
<dbReference type="CDD" id="cd16922">
    <property type="entry name" value="HATPase_EvgS-ArcB-TorS-like"/>
    <property type="match status" value="1"/>
</dbReference>
<dbReference type="Gene3D" id="3.40.50.2300">
    <property type="match status" value="1"/>
</dbReference>
<comment type="catalytic activity">
    <reaction evidence="1">
        <text>ATP + protein L-histidine = ADP + protein N-phospho-L-histidine.</text>
        <dbReference type="EC" id="2.7.13.3"/>
    </reaction>
</comment>
<feature type="domain" description="Histidine kinase" evidence="7">
    <location>
        <begin position="330"/>
        <end position="545"/>
    </location>
</feature>
<protein>
    <recommendedName>
        <fullName evidence="2">histidine kinase</fullName>
        <ecNumber evidence="2">2.7.13.3</ecNumber>
    </recommendedName>
</protein>
<keyword evidence="10" id="KW-1185">Reference proteome</keyword>
<dbReference type="PANTHER" id="PTHR43547:SF2">
    <property type="entry name" value="HYBRID SIGNAL TRANSDUCTION HISTIDINE KINASE C"/>
    <property type="match status" value="1"/>
</dbReference>
<evidence type="ECO:0000256" key="1">
    <source>
        <dbReference type="ARBA" id="ARBA00000085"/>
    </source>
</evidence>
<dbReference type="Pfam" id="PF08448">
    <property type="entry name" value="PAS_4"/>
    <property type="match status" value="1"/>
</dbReference>
<dbReference type="PROSITE" id="PS50109">
    <property type="entry name" value="HIS_KIN"/>
    <property type="match status" value="2"/>
</dbReference>
<dbReference type="InterPro" id="IPR003661">
    <property type="entry name" value="HisK_dim/P_dom"/>
</dbReference>
<dbReference type="InterPro" id="IPR029016">
    <property type="entry name" value="GAF-like_dom_sf"/>
</dbReference>
<evidence type="ECO:0000313" key="10">
    <source>
        <dbReference type="Proteomes" id="UP001611383"/>
    </source>
</evidence>
<evidence type="ECO:0000256" key="6">
    <source>
        <dbReference type="PROSITE-ProRule" id="PRU00169"/>
    </source>
</evidence>
<keyword evidence="5" id="KW-0418">Kinase</keyword>
<dbReference type="InterPro" id="IPR036890">
    <property type="entry name" value="HATPase_C_sf"/>
</dbReference>
<dbReference type="SMART" id="SM00448">
    <property type="entry name" value="REC"/>
    <property type="match status" value="1"/>
</dbReference>
<evidence type="ECO:0000256" key="5">
    <source>
        <dbReference type="ARBA" id="ARBA00022777"/>
    </source>
</evidence>
<feature type="domain" description="Histidine kinase" evidence="7">
    <location>
        <begin position="741"/>
        <end position="956"/>
    </location>
</feature>
<dbReference type="InterPro" id="IPR004358">
    <property type="entry name" value="Sig_transdc_His_kin-like_C"/>
</dbReference>
<dbReference type="Pfam" id="PF00512">
    <property type="entry name" value="HisKA"/>
    <property type="match status" value="2"/>
</dbReference>
<dbReference type="SUPFAM" id="SSF52172">
    <property type="entry name" value="CheY-like"/>
    <property type="match status" value="1"/>
</dbReference>
<dbReference type="Gene3D" id="3.30.450.40">
    <property type="match status" value="1"/>
</dbReference>
<evidence type="ECO:0000313" key="9">
    <source>
        <dbReference type="EMBL" id="WNG52254.1"/>
    </source>
</evidence>
<dbReference type="PRINTS" id="PR00344">
    <property type="entry name" value="BCTRLSENSOR"/>
</dbReference>
<dbReference type="SUPFAM" id="SSF55781">
    <property type="entry name" value="GAF domain-like"/>
    <property type="match status" value="1"/>
</dbReference>
<evidence type="ECO:0000256" key="3">
    <source>
        <dbReference type="ARBA" id="ARBA00022553"/>
    </source>
</evidence>
<dbReference type="InterPro" id="IPR001789">
    <property type="entry name" value="Sig_transdc_resp-reg_receiver"/>
</dbReference>
<reference evidence="9 10" key="1">
    <citation type="submission" date="2019-08" db="EMBL/GenBank/DDBJ databases">
        <title>Archangium and Cystobacter genomes.</title>
        <authorList>
            <person name="Chen I.-C.K."/>
            <person name="Wielgoss S."/>
        </authorList>
    </citation>
    <scope>NUCLEOTIDE SEQUENCE [LARGE SCALE GENOMIC DNA]</scope>
    <source>
        <strain evidence="9 10">Cbm 6</strain>
    </source>
</reference>
<dbReference type="InterPro" id="IPR036097">
    <property type="entry name" value="HisK_dim/P_sf"/>
</dbReference>
<gene>
    <name evidence="9" type="ORF">F0U60_06035</name>
</gene>
<organism evidence="9 10">
    <name type="scientific">Archangium minus</name>
    <dbReference type="NCBI Taxonomy" id="83450"/>
    <lineage>
        <taxon>Bacteria</taxon>
        <taxon>Pseudomonadati</taxon>
        <taxon>Myxococcota</taxon>
        <taxon>Myxococcia</taxon>
        <taxon>Myxococcales</taxon>
        <taxon>Cystobacterineae</taxon>
        <taxon>Archangiaceae</taxon>
        <taxon>Archangium</taxon>
    </lineage>
</organism>
<keyword evidence="4" id="KW-0808">Transferase</keyword>
<proteinExistence type="predicted"/>
<dbReference type="SMART" id="SM00387">
    <property type="entry name" value="HATPase_c"/>
    <property type="match status" value="2"/>
</dbReference>
<dbReference type="Gene3D" id="3.30.565.10">
    <property type="entry name" value="Histidine kinase-like ATPase, C-terminal domain"/>
    <property type="match status" value="2"/>
</dbReference>
<name>A0ABY9XA28_9BACT</name>
<keyword evidence="3 6" id="KW-0597">Phosphoprotein</keyword>
<dbReference type="Pfam" id="PF13185">
    <property type="entry name" value="GAF_2"/>
    <property type="match status" value="1"/>
</dbReference>
<dbReference type="Pfam" id="PF02518">
    <property type="entry name" value="HATPase_c"/>
    <property type="match status" value="2"/>
</dbReference>
<dbReference type="EC" id="2.7.13.3" evidence="2"/>
<dbReference type="Gene3D" id="1.10.287.130">
    <property type="match status" value="2"/>
</dbReference>
<sequence length="956" mass="104798">MGVLMRSTDWSRTVLGPVETWPQSLRTTVSTCLNSRFPILVWWGPDLVMLYNDAYRPMLGRDKHPRALGLPGREVWQEIWHIIGPMLEGVLHRGEATWSENIMLPLVRAGFAEECYFTFSYSPIRDESGGVGGVFTAVYETTGQVLSERRLRTLQELPSRTSTARTAEEACALAAEALSQNLADVPFSRLYLLDDEGRKALLTAFTGLPPEVMGSAEDWSIPEVSRSGQSVLLDGLSRRLGAVMGGQGATAVDAALVLPLVCPGEARPSGVLVAGLSPHVLLDEKYRSFLGLVAGQIATAIGRVRVLQEAQQRAEALAALDRAKTAFFSNVSHELRTPLTLMLSPLEQALVVPDEGLRGEELRTVHRNSLRLLKLVNALLDFSRIEEGRAQASFEPVELSSLTADLASSFRSAVEKAGMRFTVDCPPLQEPVWVDRELWEKIVFNLLSNAFKFTLAGAIAVRLRPVEGHVELSVEDTGTGIPREELPRVFERFHRVQGAKGRSIEGTGIGLALVQELVRLHGGSVRVESTLGQGSTFTVTIPLGNAHLPRERLGATRTQASTGLEAASLLEELSQWTGGGVSTLSTPSSRSHQGELPAGHILLVDDNTDMRHYLQRLLAEHWTVEAVADGVMALEAARKRVPDLILSDVMMPGLDGFGLLRELRADPRTQTVPVILLSARAGEEATVEGMNAGADDYLIKPFSARELLARVSAQLALSRMRQEALQEARKRAEFEQQLIGIVSHDLRNPINAVLLSAHALLKREELNERSTKNAARIITSAERASRLIRDLLDFTQARLGTGIPVYRKPVDLHAVTRAALEELHVAFPERELLIEHEGDGCGEWDGERLGQVVQNLVGNALRYSPEGTPVRVVIRAEEGHLLLSVSNQGQPIQEDLLPRLFQAMQRGASEMDPSTRSVGLGLFIVDHIVRAHGGTIDVKSSEAEGTTFRVRLPRRE</sequence>
<dbReference type="Pfam" id="PF00072">
    <property type="entry name" value="Response_reg"/>
    <property type="match status" value="1"/>
</dbReference>
<feature type="domain" description="Response regulatory" evidence="8">
    <location>
        <begin position="600"/>
        <end position="715"/>
    </location>
</feature>